<dbReference type="PANTHER" id="PTHR19879:SF9">
    <property type="entry name" value="TRANSCRIPTION INITIATION FACTOR TFIID SUBUNIT 5"/>
    <property type="match status" value="1"/>
</dbReference>
<organism evidence="6 7">
    <name type="scientific">Leptolyngbya boryana NIES-2135</name>
    <dbReference type="NCBI Taxonomy" id="1973484"/>
    <lineage>
        <taxon>Bacteria</taxon>
        <taxon>Bacillati</taxon>
        <taxon>Cyanobacteriota</taxon>
        <taxon>Cyanophyceae</taxon>
        <taxon>Leptolyngbyales</taxon>
        <taxon>Leptolyngbyaceae</taxon>
        <taxon>Leptolyngbya group</taxon>
        <taxon>Leptolyngbya</taxon>
    </lineage>
</organism>
<name>A0A1Z4J985_LEPBY</name>
<dbReference type="InterPro" id="IPR029030">
    <property type="entry name" value="Caspase-like_dom_sf"/>
</dbReference>
<feature type="domain" description="Peptidase C14 caspase" evidence="5">
    <location>
        <begin position="17"/>
        <end position="223"/>
    </location>
</feature>
<dbReference type="PROSITE" id="PS00678">
    <property type="entry name" value="WD_REPEATS_1"/>
    <property type="match status" value="3"/>
</dbReference>
<dbReference type="InterPro" id="IPR019775">
    <property type="entry name" value="WD40_repeat_CS"/>
</dbReference>
<feature type="region of interest" description="Disordered" evidence="4">
    <location>
        <begin position="308"/>
        <end position="334"/>
    </location>
</feature>
<evidence type="ECO:0000313" key="7">
    <source>
        <dbReference type="Proteomes" id="UP000217895"/>
    </source>
</evidence>
<feature type="region of interest" description="Disordered" evidence="4">
    <location>
        <begin position="532"/>
        <end position="552"/>
    </location>
</feature>
<dbReference type="EMBL" id="AP018203">
    <property type="protein sequence ID" value="BAY53324.1"/>
    <property type="molecule type" value="Genomic_DNA"/>
</dbReference>
<gene>
    <name evidence="6" type="ORF">NIES2135_01260</name>
</gene>
<dbReference type="PRINTS" id="PR00320">
    <property type="entry name" value="GPROTEINBRPT"/>
</dbReference>
<dbReference type="Pfam" id="PF00400">
    <property type="entry name" value="WD40"/>
    <property type="match status" value="5"/>
</dbReference>
<feature type="repeat" description="WD" evidence="3">
    <location>
        <begin position="897"/>
        <end position="928"/>
    </location>
</feature>
<dbReference type="GO" id="GO:0004197">
    <property type="term" value="F:cysteine-type endopeptidase activity"/>
    <property type="evidence" value="ECO:0007669"/>
    <property type="project" value="InterPro"/>
</dbReference>
<feature type="repeat" description="WD" evidence="3">
    <location>
        <begin position="991"/>
        <end position="1032"/>
    </location>
</feature>
<dbReference type="Proteomes" id="UP000217895">
    <property type="component" value="Chromosome"/>
</dbReference>
<dbReference type="SUPFAM" id="SSF52129">
    <property type="entry name" value="Caspase-like"/>
    <property type="match status" value="1"/>
</dbReference>
<dbReference type="PANTHER" id="PTHR19879">
    <property type="entry name" value="TRANSCRIPTION INITIATION FACTOR TFIID"/>
    <property type="match status" value="1"/>
</dbReference>
<dbReference type="AlphaFoldDB" id="A0A1Z4J985"/>
<accession>A0A1Z4J985</accession>
<feature type="repeat" description="WD" evidence="3">
    <location>
        <begin position="813"/>
        <end position="854"/>
    </location>
</feature>
<dbReference type="SUPFAM" id="SSF50978">
    <property type="entry name" value="WD40 repeat-like"/>
    <property type="match status" value="1"/>
</dbReference>
<keyword evidence="2" id="KW-0677">Repeat</keyword>
<dbReference type="PROSITE" id="PS50294">
    <property type="entry name" value="WD_REPEATS_REGION"/>
    <property type="match status" value="5"/>
</dbReference>
<protein>
    <submittedName>
        <fullName evidence="6">Peptidase C14</fullName>
    </submittedName>
</protein>
<dbReference type="InterPro" id="IPR011600">
    <property type="entry name" value="Pept_C14_caspase"/>
</dbReference>
<dbReference type="Gene3D" id="3.40.50.1460">
    <property type="match status" value="1"/>
</dbReference>
<dbReference type="SMART" id="SM00320">
    <property type="entry name" value="WD40"/>
    <property type="match status" value="7"/>
</dbReference>
<dbReference type="CDD" id="cd00200">
    <property type="entry name" value="WD40"/>
    <property type="match status" value="1"/>
</dbReference>
<evidence type="ECO:0000256" key="4">
    <source>
        <dbReference type="SAM" id="MobiDB-lite"/>
    </source>
</evidence>
<evidence type="ECO:0000256" key="1">
    <source>
        <dbReference type="ARBA" id="ARBA00022574"/>
    </source>
</evidence>
<dbReference type="PROSITE" id="PS50082">
    <property type="entry name" value="WD_REPEATS_2"/>
    <property type="match status" value="5"/>
</dbReference>
<dbReference type="InterPro" id="IPR036322">
    <property type="entry name" value="WD40_repeat_dom_sf"/>
</dbReference>
<feature type="repeat" description="WD" evidence="3">
    <location>
        <begin position="950"/>
        <end position="984"/>
    </location>
</feature>
<dbReference type="Pfam" id="PF00656">
    <property type="entry name" value="Peptidase_C14"/>
    <property type="match status" value="1"/>
</dbReference>
<dbReference type="InterPro" id="IPR001680">
    <property type="entry name" value="WD40_rpt"/>
</dbReference>
<dbReference type="InterPro" id="IPR015943">
    <property type="entry name" value="WD40/YVTN_repeat-like_dom_sf"/>
</dbReference>
<keyword evidence="7" id="KW-1185">Reference proteome</keyword>
<dbReference type="InterPro" id="IPR020472">
    <property type="entry name" value="WD40_PAC1"/>
</dbReference>
<feature type="region of interest" description="Disordered" evidence="4">
    <location>
        <begin position="425"/>
        <end position="447"/>
    </location>
</feature>
<dbReference type="Gene3D" id="2.130.10.10">
    <property type="entry name" value="YVTN repeat-like/Quinoprotein amine dehydrogenase"/>
    <property type="match status" value="2"/>
</dbReference>
<sequence length="1087" mass="118298">MSHAQLALKTGQAKLWILLVGVSQYHDQRFPILQYSTVDTQRLADAFTEVIQEFPDTSLKLHHDNALPPTLSEVRSSLQDIVEHAKPDDTVLFYFAGHGALDSRMQQVVFCLADTQKDAMLQTGLSAISLLGSLGNCAAKQQILWIDACHANGMTLQTDTPEILDNPTWQLSEMFRQRASQNPGFQALLSCDHKQQSWKFPELGHSIFSHFLIEGLRGGAANPQGIVTASVLGNYVHDRMIQYIDRTNQQLEWLHRDGENRSSKAIVQKPARFGNAQLQLPIGVRPKDPLEYLFPEIKAPDIEPPLARSASRRKPTLDAQNLIPPPIEKPTTIEPTIPPFQKIVPEQPAPEPIPEVISIEPVLPKAQEPVSEFVEPSVLDANLPTPLIEAPEVEEIPVEPTPPIEPAIDEIELARPEIPEPISLQETQPEANVSAAPEPSSDLNSIQQPVADSPISFAPSPIEEPRLEVVEPIAIAPAVSEVSLEWVESAPLTQEPSPPNEIEPEHEAAASDLAESIALGSHSVESQHALPEVADSIAPVKPPRTRPDTQRQVQRFQRVIKKRWNSAAIAFNGTVRGATQSVGNFATSQQTQAKQQVSLLRNSLSKKIGSLSQATRQAANSGQTLYRQSVAEANHIATDTVQNLDRSTRNLHQTANTAWSKAAERTQAPETRQLATTALKTLGVVTLSMAGIGAYMYRNDRIHQVQTLSSTATTQMQSNQDSQALATALKAGQMLQSVDRPWNFVPESLKLSAIATLQQAVSMAEGSSTPIGAGFSNATLSPDQKTFAVSTRKNTIQIWRQNDAQLQQRETELSGHKAAIAKLIFSPDGKRLASSSADKTIKIWDVEKGILIQTLAAHTQAVTALSFRSDGEVLASGSADQTIKLWGISNGRILDTFKGHNAVASVIRFSPDGRILAAGTTTNTIHLWYPDSQNPVLLGSHDRTAVGQGINDLAFTPDGKTIASAGVDKTIRLWNVGSATTEREAIPTQTLTGHEEEVTSLSFNASGQILASGGRDRTIRLWNMQDGTFLKTLLGAKDPIEQLTFTANDQSLSSVGNQYGLKIWNLDLNSLMKTGCQLAGSRTIGCS</sequence>
<feature type="repeat" description="WD" evidence="3">
    <location>
        <begin position="855"/>
        <end position="896"/>
    </location>
</feature>
<keyword evidence="1 3" id="KW-0853">WD repeat</keyword>
<reference evidence="6 7" key="1">
    <citation type="submission" date="2017-06" db="EMBL/GenBank/DDBJ databases">
        <title>Genome sequencing of cyanobaciteial culture collection at National Institute for Environmental Studies (NIES).</title>
        <authorList>
            <person name="Hirose Y."/>
            <person name="Shimura Y."/>
            <person name="Fujisawa T."/>
            <person name="Nakamura Y."/>
            <person name="Kawachi M."/>
        </authorList>
    </citation>
    <scope>NUCLEOTIDE SEQUENCE [LARGE SCALE GENOMIC DNA]</scope>
    <source>
        <strain evidence="6 7">NIES-2135</strain>
    </source>
</reference>
<feature type="region of interest" description="Disordered" evidence="4">
    <location>
        <begin position="489"/>
        <end position="508"/>
    </location>
</feature>
<evidence type="ECO:0000256" key="2">
    <source>
        <dbReference type="ARBA" id="ARBA00022737"/>
    </source>
</evidence>
<dbReference type="GO" id="GO:0006508">
    <property type="term" value="P:proteolysis"/>
    <property type="evidence" value="ECO:0007669"/>
    <property type="project" value="InterPro"/>
</dbReference>
<proteinExistence type="predicted"/>
<evidence type="ECO:0000313" key="6">
    <source>
        <dbReference type="EMBL" id="BAY53324.1"/>
    </source>
</evidence>
<evidence type="ECO:0000259" key="5">
    <source>
        <dbReference type="Pfam" id="PF00656"/>
    </source>
</evidence>
<evidence type="ECO:0000256" key="3">
    <source>
        <dbReference type="PROSITE-ProRule" id="PRU00221"/>
    </source>
</evidence>